<dbReference type="RefSeq" id="XP_025467417.1">
    <property type="nucleotide sequence ID" value="XM_025617615.1"/>
</dbReference>
<dbReference type="EMBL" id="MSFK01000014">
    <property type="protein sequence ID" value="PWY87209.1"/>
    <property type="molecule type" value="Genomic_DNA"/>
</dbReference>
<gene>
    <name evidence="1" type="ORF">BO94DRAFT_71064</name>
</gene>
<reference evidence="1 2" key="1">
    <citation type="submission" date="2016-12" db="EMBL/GenBank/DDBJ databases">
        <title>The genomes of Aspergillus section Nigri reveals drivers in fungal speciation.</title>
        <authorList>
            <consortium name="DOE Joint Genome Institute"/>
            <person name="Vesth T.C."/>
            <person name="Nybo J."/>
            <person name="Theobald S."/>
            <person name="Brandl J."/>
            <person name="Frisvad J.C."/>
            <person name="Nielsen K.F."/>
            <person name="Lyhne E.K."/>
            <person name="Kogle M.E."/>
            <person name="Kuo A."/>
            <person name="Riley R."/>
            <person name="Clum A."/>
            <person name="Nolan M."/>
            <person name="Lipzen A."/>
            <person name="Salamov A."/>
            <person name="Henrissat B."/>
            <person name="Wiebenga A."/>
            <person name="De Vries R.P."/>
            <person name="Grigoriev I.V."/>
            <person name="Mortensen U.H."/>
            <person name="Andersen M.R."/>
            <person name="Baker S.E."/>
        </authorList>
    </citation>
    <scope>NUCLEOTIDE SEQUENCE [LARGE SCALE GENOMIC DNA]</scope>
    <source>
        <strain evidence="1 2">CBS 115572</strain>
    </source>
</reference>
<comment type="caution">
    <text evidence="1">The sequence shown here is derived from an EMBL/GenBank/DDBJ whole genome shotgun (WGS) entry which is preliminary data.</text>
</comment>
<sequence>MGSALRKCGCWLIGYLYLLSRKGPESFSCIIVAILHTKYNEGWLSLLLRGGRSFMYILSSVEDAMMVGLPIPCRGINLRRSNKRTMLCLYIGAEPCVFPLKIHLPKPLTSTHSCSYLSGSCGGSASQPVVIPCWTSPGRGLSCLIEIVGYFIVARLHSSFHSGPPSDAIFIILPSS</sequence>
<keyword evidence="2" id="KW-1185">Reference proteome</keyword>
<evidence type="ECO:0000313" key="1">
    <source>
        <dbReference type="EMBL" id="PWY87209.1"/>
    </source>
</evidence>
<dbReference type="Proteomes" id="UP000246702">
    <property type="component" value="Unassembled WGS sequence"/>
</dbReference>
<proteinExistence type="predicted"/>
<accession>A0A317WLJ8</accession>
<protein>
    <submittedName>
        <fullName evidence="1">Uncharacterized protein</fullName>
    </submittedName>
</protein>
<name>A0A317WLJ8_9EURO</name>
<dbReference type="GeneID" id="37119758"/>
<organism evidence="1 2">
    <name type="scientific">Aspergillus sclerotioniger CBS 115572</name>
    <dbReference type="NCBI Taxonomy" id="1450535"/>
    <lineage>
        <taxon>Eukaryota</taxon>
        <taxon>Fungi</taxon>
        <taxon>Dikarya</taxon>
        <taxon>Ascomycota</taxon>
        <taxon>Pezizomycotina</taxon>
        <taxon>Eurotiomycetes</taxon>
        <taxon>Eurotiomycetidae</taxon>
        <taxon>Eurotiales</taxon>
        <taxon>Aspergillaceae</taxon>
        <taxon>Aspergillus</taxon>
        <taxon>Aspergillus subgen. Circumdati</taxon>
    </lineage>
</organism>
<evidence type="ECO:0000313" key="2">
    <source>
        <dbReference type="Proteomes" id="UP000246702"/>
    </source>
</evidence>
<dbReference type="AlphaFoldDB" id="A0A317WLJ8"/>